<dbReference type="PANTHER" id="PTHR42081:SF1">
    <property type="entry name" value="ZINC FINGER PROTEIN DHHC DOMAIN CONTAINING PROTEIN"/>
    <property type="match status" value="1"/>
</dbReference>
<reference evidence="3 4" key="1">
    <citation type="submission" date="2023-11" db="EMBL/GenBank/DDBJ databases">
        <title>An acidophilic fungus is an integral part of prey digestion in a carnivorous sundew plant.</title>
        <authorList>
            <person name="Tsai I.J."/>
        </authorList>
    </citation>
    <scope>NUCLEOTIDE SEQUENCE [LARGE SCALE GENOMIC DNA]</scope>
    <source>
        <strain evidence="3">169a</strain>
    </source>
</reference>
<dbReference type="Proteomes" id="UP001303373">
    <property type="component" value="Chromosome 14"/>
</dbReference>
<feature type="compositionally biased region" description="Basic and acidic residues" evidence="1">
    <location>
        <begin position="640"/>
        <end position="649"/>
    </location>
</feature>
<evidence type="ECO:0000313" key="3">
    <source>
        <dbReference type="EMBL" id="WPH05078.1"/>
    </source>
</evidence>
<feature type="region of interest" description="Disordered" evidence="1">
    <location>
        <begin position="853"/>
        <end position="959"/>
    </location>
</feature>
<dbReference type="AlphaFoldDB" id="A0AAQ3MCV9"/>
<organism evidence="3 4">
    <name type="scientific">Acrodontium crateriforme</name>
    <dbReference type="NCBI Taxonomy" id="150365"/>
    <lineage>
        <taxon>Eukaryota</taxon>
        <taxon>Fungi</taxon>
        <taxon>Dikarya</taxon>
        <taxon>Ascomycota</taxon>
        <taxon>Pezizomycotina</taxon>
        <taxon>Dothideomycetes</taxon>
        <taxon>Dothideomycetidae</taxon>
        <taxon>Mycosphaerellales</taxon>
        <taxon>Teratosphaeriaceae</taxon>
        <taxon>Acrodontium</taxon>
    </lineage>
</organism>
<feature type="compositionally biased region" description="Basic and acidic residues" evidence="1">
    <location>
        <begin position="926"/>
        <end position="950"/>
    </location>
</feature>
<feature type="region of interest" description="Disordered" evidence="1">
    <location>
        <begin position="233"/>
        <end position="811"/>
    </location>
</feature>
<feature type="compositionally biased region" description="Basic and acidic residues" evidence="1">
    <location>
        <begin position="664"/>
        <end position="685"/>
    </location>
</feature>
<dbReference type="Pfam" id="PF26118">
    <property type="entry name" value="DUF8035"/>
    <property type="match status" value="1"/>
</dbReference>
<feature type="compositionally biased region" description="Low complexity" evidence="1">
    <location>
        <begin position="517"/>
        <end position="527"/>
    </location>
</feature>
<gene>
    <name evidence="3" type="ORF">R9X50_00797700</name>
</gene>
<feature type="compositionally biased region" description="Low complexity" evidence="1">
    <location>
        <begin position="501"/>
        <end position="510"/>
    </location>
</feature>
<feature type="compositionally biased region" description="Basic and acidic residues" evidence="1">
    <location>
        <begin position="285"/>
        <end position="303"/>
    </location>
</feature>
<feature type="compositionally biased region" description="Basic and acidic residues" evidence="1">
    <location>
        <begin position="233"/>
        <end position="258"/>
    </location>
</feature>
<feature type="domain" description="DUF8035" evidence="2">
    <location>
        <begin position="812"/>
        <end position="864"/>
    </location>
</feature>
<keyword evidence="4" id="KW-1185">Reference proteome</keyword>
<feature type="region of interest" description="Disordered" evidence="1">
    <location>
        <begin position="62"/>
        <end position="138"/>
    </location>
</feature>
<feature type="compositionally biased region" description="Basic and acidic residues" evidence="1">
    <location>
        <begin position="528"/>
        <end position="587"/>
    </location>
</feature>
<protein>
    <recommendedName>
        <fullName evidence="2">DUF8035 domain-containing protein</fullName>
    </recommendedName>
</protein>
<feature type="compositionally biased region" description="Basic and acidic residues" evidence="1">
    <location>
        <begin position="330"/>
        <end position="377"/>
    </location>
</feature>
<accession>A0AAQ3MCV9</accession>
<dbReference type="InterPro" id="IPR058348">
    <property type="entry name" value="DUF8035"/>
</dbReference>
<name>A0AAQ3MCV9_9PEZI</name>
<evidence type="ECO:0000256" key="1">
    <source>
        <dbReference type="SAM" id="MobiDB-lite"/>
    </source>
</evidence>
<dbReference type="EMBL" id="CP138593">
    <property type="protein sequence ID" value="WPH05078.1"/>
    <property type="molecule type" value="Genomic_DNA"/>
</dbReference>
<dbReference type="PANTHER" id="PTHR42081">
    <property type="entry name" value="ZINC FINGER PROTEIN DHHC DOMAIN CONTAINING PROTEIN"/>
    <property type="match status" value="1"/>
</dbReference>
<feature type="compositionally biased region" description="Low complexity" evidence="1">
    <location>
        <begin position="689"/>
        <end position="705"/>
    </location>
</feature>
<feature type="compositionally biased region" description="Basic and acidic residues" evidence="1">
    <location>
        <begin position="853"/>
        <end position="887"/>
    </location>
</feature>
<feature type="compositionally biased region" description="Basic and acidic residues" evidence="1">
    <location>
        <begin position="608"/>
        <end position="623"/>
    </location>
</feature>
<feature type="compositionally biased region" description="Basic and acidic residues" evidence="1">
    <location>
        <begin position="386"/>
        <end position="500"/>
    </location>
</feature>
<feature type="compositionally biased region" description="Basic and acidic residues" evidence="1">
    <location>
        <begin position="751"/>
        <end position="761"/>
    </location>
</feature>
<feature type="compositionally biased region" description="Acidic residues" evidence="1">
    <location>
        <begin position="888"/>
        <end position="900"/>
    </location>
</feature>
<evidence type="ECO:0000259" key="2">
    <source>
        <dbReference type="Pfam" id="PF26118"/>
    </source>
</evidence>
<feature type="compositionally biased region" description="Basic and acidic residues" evidence="1">
    <location>
        <begin position="781"/>
        <end position="793"/>
    </location>
</feature>
<proteinExistence type="predicted"/>
<evidence type="ECO:0000313" key="4">
    <source>
        <dbReference type="Proteomes" id="UP001303373"/>
    </source>
</evidence>
<sequence length="959" mass="110589">MSYHRPLSPGGRRIQNVGRVSDSLTDPYYASRHGGSFSSSPRTSTGGVIPISTQTFVNISPLVGTRLTEPPRNDRYETYSGRPRRSSLVDTNRGPPPPISQLPNRSRPAVIQNEFRPNSPLRPSARDKDHYVTPAITKEPRKIEHKKVYSVDDGMATLVADVDISTGERAHRRRDSVEQGFRMSAGAVDRERDRGRRGTWYHINGAQHKPPREKNINDEDAYSYTDAAGMYRDTEPRWRETRPRRGSLDRGGASRERSVSLLEPSFGVDPRASFREIGPPPSTRGWDKIKDGLGRTRSVRDGPRTVAQSPTRGRHSDCFDGSGYPPPRNKSSDRRTALHHDRPNDSRYDQHDEYERREPRRERRSSMSREPRPERRRSVSRAGDPSVERRGFGIRLESNDRYGRGSDESFNERKYRDSGFVEPNRRDTAPDMSYHEEKRSDAEKKDRSVPNDDRDKRDRDSRRKEDSRGYEREYERERHHQRRDTDRDYNRKDRDDRDSGDSGQSGLSKGATGGLAGAAAAIGLGKLFGKDKNNDNREKDRDRERDRHDESRADRRTRPPDSHNEDKPPFFERVPESDRYRERDSDRGLGFAFESAPPQKNSVPPPTDIRERESEREHEDKQVKMPSIPPSQDTVDADEDYRRRMEQVQRELGQQSIQQISDSDPDRERRRREREQRMRERESRAPVDSTNAASLSSATSTANSSVPQQRSFENESDISSMAPGLKRRPSILDQPINLSDAPAAQIIDNSLSEKRENRVRIVDPPAAEDEDGKKPKGILKKPTEKFPEDKNVIREGVAPLKDATKKGIPPGARWTKIDRRLVNPEALDEAKERFEERLDCVIVLRVLTKEEIQTLADRTREIRDERYEEDRAERKEARRRERKNAYRDDDEYSQDDSEFEFSEHRPPPKMLEAPPSMAPPSLTSSSDRDRSRRKDHERDPSDREYQDPRRMSGGLGIRD</sequence>